<name>A0A0C9PZ95_9HYME</name>
<dbReference type="GO" id="GO:0043005">
    <property type="term" value="C:neuron projection"/>
    <property type="evidence" value="ECO:0007669"/>
    <property type="project" value="TreeGrafter"/>
</dbReference>
<feature type="region of interest" description="Disordered" evidence="6">
    <location>
        <begin position="136"/>
        <end position="158"/>
    </location>
</feature>
<reference evidence="8" key="1">
    <citation type="submission" date="2015-01" db="EMBL/GenBank/DDBJ databases">
        <title>Transcriptome Assembly of Fopius arisanus.</title>
        <authorList>
            <person name="Geib S."/>
        </authorList>
    </citation>
    <scope>NUCLEOTIDE SEQUENCE</scope>
</reference>
<dbReference type="InterPro" id="IPR034977">
    <property type="entry name" value="CPEB1_RRM1"/>
</dbReference>
<dbReference type="PANTHER" id="PTHR12566:SF9">
    <property type="entry name" value="CYTOPLASMIC POLYADENYLATION ELEMENT-BINDING PROTEIN 1"/>
    <property type="match status" value="1"/>
</dbReference>
<dbReference type="EMBL" id="GBYB01006838">
    <property type="protein sequence ID" value="JAG76605.1"/>
    <property type="molecule type" value="Transcribed_RNA"/>
</dbReference>
<dbReference type="SMART" id="SM00360">
    <property type="entry name" value="RRM"/>
    <property type="match status" value="2"/>
</dbReference>
<feature type="compositionally biased region" description="Polar residues" evidence="6">
    <location>
        <begin position="181"/>
        <end position="191"/>
    </location>
</feature>
<dbReference type="PROSITE" id="PS50102">
    <property type="entry name" value="RRM"/>
    <property type="match status" value="1"/>
</dbReference>
<accession>A0A9R1U8Z4</accession>
<dbReference type="GO" id="GO:0000900">
    <property type="term" value="F:mRNA regulatory element binding translation repressor activity"/>
    <property type="evidence" value="ECO:0007669"/>
    <property type="project" value="TreeGrafter"/>
</dbReference>
<keyword evidence="4 5" id="KW-0694">RNA-binding</keyword>
<accession>A0A0C9PZ95</accession>
<dbReference type="RefSeq" id="XP_011311693.1">
    <property type="nucleotide sequence ID" value="XM_011313391.1"/>
</dbReference>
<evidence type="ECO:0000256" key="1">
    <source>
        <dbReference type="ARBA" id="ARBA00010347"/>
    </source>
</evidence>
<keyword evidence="9" id="KW-1185">Reference proteome</keyword>
<evidence type="ECO:0000313" key="9">
    <source>
        <dbReference type="Proteomes" id="UP000694866"/>
    </source>
</evidence>
<dbReference type="Pfam" id="PF16368">
    <property type="entry name" value="CEBP1_N"/>
    <property type="match status" value="1"/>
</dbReference>
<evidence type="ECO:0000313" key="8">
    <source>
        <dbReference type="EMBL" id="JAG76605.1"/>
    </source>
</evidence>
<feature type="compositionally biased region" description="Low complexity" evidence="6">
    <location>
        <begin position="192"/>
        <end position="207"/>
    </location>
</feature>
<dbReference type="GO" id="GO:0043022">
    <property type="term" value="F:ribosome binding"/>
    <property type="evidence" value="ECO:0007669"/>
    <property type="project" value="TreeGrafter"/>
</dbReference>
<dbReference type="GO" id="GO:0045202">
    <property type="term" value="C:synapse"/>
    <property type="evidence" value="ECO:0007669"/>
    <property type="project" value="TreeGrafter"/>
</dbReference>
<dbReference type="InterPro" id="IPR032292">
    <property type="entry name" value="CEBP1_N"/>
</dbReference>
<feature type="region of interest" description="Disordered" evidence="6">
    <location>
        <begin position="179"/>
        <end position="207"/>
    </location>
</feature>
<evidence type="ECO:0000256" key="3">
    <source>
        <dbReference type="ARBA" id="ARBA00022845"/>
    </source>
</evidence>
<comment type="similarity">
    <text evidence="1">Belongs to the RRM CPEB family.</text>
</comment>
<dbReference type="Gene3D" id="3.30.70.330">
    <property type="match status" value="2"/>
</dbReference>
<dbReference type="PANTHER" id="PTHR12566">
    <property type="entry name" value="CYTOPLASMIC POLYADENYLATION ELEMENT BINDING PROTEIN CPEB"/>
    <property type="match status" value="1"/>
</dbReference>
<sequence>MNDTPVSLLFSTQNKSLAMSFEGENGNPLEVSNDETMKHSQNQHSMPMQMEQRDTMMKREQHQQKQQQISREPLHQFEKSLSNLLLDLPPPPIPTPASYYQAHSQDSLSGYRPETIKEGHLDGNMSISDLFGLGMPRGPLMDSQSSTGFSPGFRHHAQQHEPNFGQYHQFNYQQFDDESSGYHTYSSSIDMPTTPNSVTTPGSPSTTGSAYSYPYSYSSSTVNSSPSSTRSYYNQLSSQSPSVRQNLCGRAIRGSPPYSDCSSPTMDHPHVIGCNCSRSNSPADSDMSGGSAVDYSLPDMMSVLSLNRSWCSDSINSAMDSDMERYHSNRATAMHRVPMKKIAAAPPPHGIRHHHWCPNGNHVTSFNPPSTESQLSLDRAAKFHRNAAALCEATHTWSGTLPMRSQKLTGFSSKVFLGGLQWDITEALLINTFKQFGPIKVDWPGKDQSAAQPKGYAYIIFESEKQVKALLSCCTQVFSNGGSYYYKISSKRMKGKDVQVIPWALSDSNFSKTPQKLDPGKTVFVGALHGMLTAEGLARIMDDLFDDVIYCGIDTDKHKYPIGSARLTFSSKRSYRKAVAAAFIEIKTAKFTKKVQIDPYLEDSVCSGCYVQQGPYFCREPMCFRYFCRTCWLYQHSLRAMRHHKPLTRNSKINQVVGLTPNFGLNGAGNRL</sequence>
<evidence type="ECO:0000313" key="10">
    <source>
        <dbReference type="RefSeq" id="XP_011311693.1"/>
    </source>
</evidence>
<dbReference type="InterPro" id="IPR032296">
    <property type="entry name" value="CEBP_ZZ"/>
</dbReference>
<evidence type="ECO:0000256" key="4">
    <source>
        <dbReference type="ARBA" id="ARBA00022884"/>
    </source>
</evidence>
<dbReference type="GO" id="GO:0003730">
    <property type="term" value="F:mRNA 3'-UTR binding"/>
    <property type="evidence" value="ECO:0007669"/>
    <property type="project" value="InterPro"/>
</dbReference>
<dbReference type="KEGG" id="fas:105271683"/>
<evidence type="ECO:0000256" key="2">
    <source>
        <dbReference type="ARBA" id="ARBA00022737"/>
    </source>
</evidence>
<dbReference type="GO" id="GO:0008135">
    <property type="term" value="F:translation factor activity, RNA binding"/>
    <property type="evidence" value="ECO:0007669"/>
    <property type="project" value="TreeGrafter"/>
</dbReference>
<evidence type="ECO:0000256" key="5">
    <source>
        <dbReference type="PROSITE-ProRule" id="PRU00176"/>
    </source>
</evidence>
<dbReference type="FunFam" id="3.30.70.330:FF:000086">
    <property type="entry name" value="Putative Cytoplasmic polyadenylation element-binding protein 1"/>
    <property type="match status" value="1"/>
</dbReference>
<feature type="region of interest" description="Disordered" evidence="6">
    <location>
        <begin position="23"/>
        <end position="46"/>
    </location>
</feature>
<keyword evidence="3" id="KW-0810">Translation regulation</keyword>
<dbReference type="CTD" id="42752"/>
<dbReference type="InterPro" id="IPR034819">
    <property type="entry name" value="CPEB"/>
</dbReference>
<feature type="domain" description="RRM" evidence="7">
    <location>
        <begin position="413"/>
        <end position="500"/>
    </location>
</feature>
<dbReference type="OrthoDB" id="10033548at2759"/>
<dbReference type="CDD" id="cd19757">
    <property type="entry name" value="Bbox1"/>
    <property type="match status" value="1"/>
</dbReference>
<dbReference type="InterPro" id="IPR012677">
    <property type="entry name" value="Nucleotide-bd_a/b_plait_sf"/>
</dbReference>
<evidence type="ECO:0000256" key="6">
    <source>
        <dbReference type="SAM" id="MobiDB-lite"/>
    </source>
</evidence>
<dbReference type="InterPro" id="IPR000504">
    <property type="entry name" value="RRM_dom"/>
</dbReference>
<dbReference type="InterPro" id="IPR035979">
    <property type="entry name" value="RBD_domain_sf"/>
</dbReference>
<dbReference type="Pfam" id="PF16366">
    <property type="entry name" value="CEBP_ZZ"/>
    <property type="match status" value="1"/>
</dbReference>
<dbReference type="InterPro" id="IPR038446">
    <property type="entry name" value="CEBP_ZZ_sf"/>
</dbReference>
<dbReference type="SUPFAM" id="SSF54928">
    <property type="entry name" value="RNA-binding domain, RBD"/>
    <property type="match status" value="1"/>
</dbReference>
<dbReference type="Pfam" id="PF16367">
    <property type="entry name" value="RRM_7"/>
    <property type="match status" value="1"/>
</dbReference>
<proteinExistence type="inferred from homology"/>
<evidence type="ECO:0000259" key="7">
    <source>
        <dbReference type="PROSITE" id="PS50102"/>
    </source>
</evidence>
<organism evidence="8">
    <name type="scientific">Fopius arisanus</name>
    <dbReference type="NCBI Taxonomy" id="64838"/>
    <lineage>
        <taxon>Eukaryota</taxon>
        <taxon>Metazoa</taxon>
        <taxon>Ecdysozoa</taxon>
        <taxon>Arthropoda</taxon>
        <taxon>Hexapoda</taxon>
        <taxon>Insecta</taxon>
        <taxon>Pterygota</taxon>
        <taxon>Neoptera</taxon>
        <taxon>Endopterygota</taxon>
        <taxon>Hymenoptera</taxon>
        <taxon>Apocrita</taxon>
        <taxon>Ichneumonoidea</taxon>
        <taxon>Braconidae</taxon>
        <taxon>Opiinae</taxon>
        <taxon>Fopius</taxon>
    </lineage>
</organism>
<dbReference type="GO" id="GO:0005737">
    <property type="term" value="C:cytoplasm"/>
    <property type="evidence" value="ECO:0007669"/>
    <property type="project" value="TreeGrafter"/>
</dbReference>
<dbReference type="CDD" id="cd12725">
    <property type="entry name" value="RRM2_CPEB1"/>
    <property type="match status" value="1"/>
</dbReference>
<dbReference type="GO" id="GO:0005634">
    <property type="term" value="C:nucleus"/>
    <property type="evidence" value="ECO:0007669"/>
    <property type="project" value="TreeGrafter"/>
</dbReference>
<gene>
    <name evidence="8" type="primary">cpeb1-a_2</name>
    <name evidence="10" type="synonym">orb</name>
    <name evidence="8" type="ORF">g.57708</name>
</gene>
<dbReference type="CDD" id="cd12723">
    <property type="entry name" value="RRM1_CPEB1"/>
    <property type="match status" value="1"/>
</dbReference>
<dbReference type="Proteomes" id="UP000694866">
    <property type="component" value="Unplaced"/>
</dbReference>
<dbReference type="AlphaFoldDB" id="A0A0C9PZ95"/>
<dbReference type="GO" id="GO:2000766">
    <property type="term" value="P:negative regulation of cytoplasmic translation"/>
    <property type="evidence" value="ECO:0007669"/>
    <property type="project" value="TreeGrafter"/>
</dbReference>
<dbReference type="Gene3D" id="4.10.640.40">
    <property type="entry name" value="Cytoplasmic polyadenylation element-binding protein, ZZ domain"/>
    <property type="match status" value="1"/>
</dbReference>
<dbReference type="GeneID" id="105271683"/>
<protein>
    <submittedName>
        <fullName evidence="8">Cpeb1-a_2 protein</fullName>
    </submittedName>
    <submittedName>
        <fullName evidence="10">Cytoplasmic polyadenylation element-binding protein 1 isoform X1</fullName>
    </submittedName>
</protein>
<dbReference type="FunFam" id="3.30.70.330:FF:000054">
    <property type="entry name" value="Cytoplasmic polyadenylation element-binding protein 1"/>
    <property type="match status" value="1"/>
</dbReference>
<keyword evidence="2" id="KW-0677">Repeat</keyword>
<reference evidence="10" key="2">
    <citation type="submission" date="2025-04" db="UniProtKB">
        <authorList>
            <consortium name="RefSeq"/>
        </authorList>
    </citation>
    <scope>IDENTIFICATION</scope>
    <source>
        <strain evidence="10">USDA-PBARC FA_bdor</strain>
        <tissue evidence="10">Whole organism</tissue>
    </source>
</reference>